<reference evidence="5 6" key="1">
    <citation type="submission" date="2016-03" db="EMBL/GenBank/DDBJ databases">
        <title>Draft genome sequence of Acetobacter malorum CECT 7742, a strain isolated from strawberry vinegar.</title>
        <authorList>
            <person name="Sainz F."/>
            <person name="Mas A."/>
            <person name="Torija M.J."/>
        </authorList>
    </citation>
    <scope>NUCLEOTIDE SEQUENCE [LARGE SCALE GENOMIC DNA]</scope>
    <source>
        <strain evidence="5 6">CECT 7742</strain>
    </source>
</reference>
<name>A0A087PQG2_9PROT</name>
<dbReference type="Pfam" id="PF01420">
    <property type="entry name" value="Methylase_S"/>
    <property type="match status" value="2"/>
</dbReference>
<dbReference type="GO" id="GO:0009035">
    <property type="term" value="F:type I site-specific deoxyribonuclease activity"/>
    <property type="evidence" value="ECO:0007669"/>
    <property type="project" value="UniProtKB-EC"/>
</dbReference>
<gene>
    <name evidence="5" type="ORF">Amal_01367</name>
</gene>
<dbReference type="PATRIC" id="fig|178901.10.peg.1466"/>
<dbReference type="Gene3D" id="1.10.287.1120">
    <property type="entry name" value="Bipartite methylase S protein"/>
    <property type="match status" value="1"/>
</dbReference>
<dbReference type="GO" id="GO:0009307">
    <property type="term" value="P:DNA restriction-modification system"/>
    <property type="evidence" value="ECO:0007669"/>
    <property type="project" value="UniProtKB-KW"/>
</dbReference>
<evidence type="ECO:0000259" key="4">
    <source>
        <dbReference type="Pfam" id="PF01420"/>
    </source>
</evidence>
<keyword evidence="3" id="KW-0238">DNA-binding</keyword>
<evidence type="ECO:0000256" key="2">
    <source>
        <dbReference type="ARBA" id="ARBA00022747"/>
    </source>
</evidence>
<protein>
    <submittedName>
        <fullName evidence="5">Type I restriction-modification system, specificity subunit S</fullName>
        <ecNumber evidence="5">3.1.21.3</ecNumber>
    </submittedName>
</protein>
<dbReference type="GO" id="GO:0003677">
    <property type="term" value="F:DNA binding"/>
    <property type="evidence" value="ECO:0007669"/>
    <property type="project" value="UniProtKB-KW"/>
</dbReference>
<dbReference type="STRING" id="178901.AmDm5_1511"/>
<dbReference type="eggNOG" id="COG0732">
    <property type="taxonomic scope" value="Bacteria"/>
</dbReference>
<feature type="domain" description="Type I restriction modification DNA specificity" evidence="4">
    <location>
        <begin position="223"/>
        <end position="394"/>
    </location>
</feature>
<dbReference type="PANTHER" id="PTHR43140:SF1">
    <property type="entry name" value="TYPE I RESTRICTION ENZYME ECOKI SPECIFICITY SUBUNIT"/>
    <property type="match status" value="1"/>
</dbReference>
<evidence type="ECO:0000256" key="1">
    <source>
        <dbReference type="ARBA" id="ARBA00010923"/>
    </source>
</evidence>
<accession>A0A087PQG2</accession>
<evidence type="ECO:0000313" key="6">
    <source>
        <dbReference type="Proteomes" id="UP000077349"/>
    </source>
</evidence>
<dbReference type="PANTHER" id="PTHR43140">
    <property type="entry name" value="TYPE-1 RESTRICTION ENZYME ECOKI SPECIFICITY PROTEIN"/>
    <property type="match status" value="1"/>
</dbReference>
<comment type="caution">
    <text evidence="5">The sequence shown here is derived from an EMBL/GenBank/DDBJ whole genome shotgun (WGS) entry which is preliminary data.</text>
</comment>
<dbReference type="REBASE" id="159011">
    <property type="entry name" value="S.Ama7742ORF1366P"/>
</dbReference>
<dbReference type="CDD" id="cd17280">
    <property type="entry name" value="RMtype1_S_MspEN3ORF6650P_TRD2-CR2_like"/>
    <property type="match status" value="1"/>
</dbReference>
<organism evidence="5 6">
    <name type="scientific">Acetobacter malorum</name>
    <dbReference type="NCBI Taxonomy" id="178901"/>
    <lineage>
        <taxon>Bacteria</taxon>
        <taxon>Pseudomonadati</taxon>
        <taxon>Pseudomonadota</taxon>
        <taxon>Alphaproteobacteria</taxon>
        <taxon>Acetobacterales</taxon>
        <taxon>Acetobacteraceae</taxon>
        <taxon>Acetobacter</taxon>
    </lineage>
</organism>
<dbReference type="Proteomes" id="UP000077349">
    <property type="component" value="Unassembled WGS sequence"/>
</dbReference>
<feature type="domain" description="Type I restriction modification DNA specificity" evidence="4">
    <location>
        <begin position="103"/>
        <end position="173"/>
    </location>
</feature>
<dbReference type="InterPro" id="IPR051212">
    <property type="entry name" value="Type-I_RE_S_subunit"/>
</dbReference>
<dbReference type="InterPro" id="IPR000055">
    <property type="entry name" value="Restrct_endonuc_typeI_TRD"/>
</dbReference>
<evidence type="ECO:0000313" key="5">
    <source>
        <dbReference type="EMBL" id="OAG77380.1"/>
    </source>
</evidence>
<keyword evidence="2" id="KW-0680">Restriction system</keyword>
<comment type="similarity">
    <text evidence="1">Belongs to the type-I restriction system S methylase family.</text>
</comment>
<dbReference type="Gene3D" id="3.90.220.20">
    <property type="entry name" value="DNA methylase specificity domains"/>
    <property type="match status" value="2"/>
</dbReference>
<dbReference type="InterPro" id="IPR044946">
    <property type="entry name" value="Restrct_endonuc_typeI_TRD_sf"/>
</dbReference>
<dbReference type="EC" id="3.1.21.3" evidence="5"/>
<dbReference type="EMBL" id="LVHD01000014">
    <property type="protein sequence ID" value="OAG77380.1"/>
    <property type="molecule type" value="Genomic_DNA"/>
</dbReference>
<evidence type="ECO:0000256" key="3">
    <source>
        <dbReference type="ARBA" id="ARBA00023125"/>
    </source>
</evidence>
<keyword evidence="5" id="KW-0378">Hydrolase</keyword>
<dbReference type="SUPFAM" id="SSF116734">
    <property type="entry name" value="DNA methylase specificity domain"/>
    <property type="match status" value="2"/>
</dbReference>
<sequence length="430" mass="47737">MSFPKYPAYKDSGVEWIGEIPEGWEVTPIKRQAHLHTEKTTKSVFTVALENIESGTGKFIITENQFQGDGIGFQVDDILFGKLRPYLAKVWLANCYGEAIGDFHVIRSDKCNAHFLQWLLLSIEIISQIDGSTFGAKMPRASWEFIGQLNIPIPSLPEQKAIAIFLDRECKKIDALIEEQERLIALLQEKRQAVITHAVTKGLEPNVSMQDSGIKWIGEVPQTYRIIRLSLLFNIISSGTTPTTDNESFYDGNIAWVTTGELKEKGISETTKNITELAFSHFPALRLYPPNTLLIAMYGATIGRLGWLEVAAATNQACCALADSHQVEMKFIFYTLLAAKQSLVLLSSGGGQPNINQDKIRSFKVPVPSLAEQKQIILHLDKSTSEIDDLINHANQNASLLKERRSALISAAVTGKIDVRTLVKPKDIAA</sequence>
<proteinExistence type="inferred from homology"/>
<dbReference type="AlphaFoldDB" id="A0A087PQG2"/>